<gene>
    <name evidence="2" type="ORF">GCM10009862_19200</name>
</gene>
<dbReference type="InterPro" id="IPR001387">
    <property type="entry name" value="Cro/C1-type_HTH"/>
</dbReference>
<dbReference type="Gene3D" id="3.30.450.180">
    <property type="match status" value="1"/>
</dbReference>
<sequence>MPPHSGFEALPRKTVLFIGAIHPPSREEPVISNELGDFLRARRQDRALAPEHDSPGARRTPGLRREEVATRAGISVDYYIRLEQGRDSHPSDAVIAALAHALALSPDAARHLVRLRDADAAPAEPTSDADLLPRMSALVAAVRPQPAYVLDRFSTIVAANEEGMSLYAGLAELPPEERNTCRYLLTDPRARETFLDWEELARGAVAHLRAANVDRLDDPRLGDLVRELEAVSEQFTAWWSGHIVERRRGATTRIRGLDGVVVERSYEILHLPDDAVRLTIWLPPAA</sequence>
<dbReference type="PANTHER" id="PTHR35010:SF2">
    <property type="entry name" value="BLL4672 PROTEIN"/>
    <property type="match status" value="1"/>
</dbReference>
<comment type="caution">
    <text evidence="2">The sequence shown here is derived from an EMBL/GenBank/DDBJ whole genome shotgun (WGS) entry which is preliminary data.</text>
</comment>
<dbReference type="SMART" id="SM00530">
    <property type="entry name" value="HTH_XRE"/>
    <property type="match status" value="1"/>
</dbReference>
<dbReference type="Pfam" id="PF17765">
    <property type="entry name" value="MLTR_LBD"/>
    <property type="match status" value="1"/>
</dbReference>
<evidence type="ECO:0000259" key="1">
    <source>
        <dbReference type="PROSITE" id="PS50943"/>
    </source>
</evidence>
<proteinExistence type="predicted"/>
<feature type="domain" description="HTH cro/C1-type" evidence="1">
    <location>
        <begin position="62"/>
        <end position="109"/>
    </location>
</feature>
<dbReference type="CDD" id="cd00093">
    <property type="entry name" value="HTH_XRE"/>
    <property type="match status" value="1"/>
</dbReference>
<dbReference type="RefSeq" id="WP_344228988.1">
    <property type="nucleotide sequence ID" value="NZ_BAAARI010000012.1"/>
</dbReference>
<protein>
    <submittedName>
        <fullName evidence="2">Helix-turn-helix transcriptional regulator</fullName>
    </submittedName>
</protein>
<dbReference type="PROSITE" id="PS50943">
    <property type="entry name" value="HTH_CROC1"/>
    <property type="match status" value="1"/>
</dbReference>
<name>A0ABN3PF35_9MICO</name>
<dbReference type="EMBL" id="BAAARI010000012">
    <property type="protein sequence ID" value="GAA2580140.1"/>
    <property type="molecule type" value="Genomic_DNA"/>
</dbReference>
<evidence type="ECO:0000313" key="3">
    <source>
        <dbReference type="Proteomes" id="UP001500274"/>
    </source>
</evidence>
<dbReference type="Gene3D" id="1.10.260.40">
    <property type="entry name" value="lambda repressor-like DNA-binding domains"/>
    <property type="match status" value="1"/>
</dbReference>
<evidence type="ECO:0000313" key="2">
    <source>
        <dbReference type="EMBL" id="GAA2580140.1"/>
    </source>
</evidence>
<dbReference type="SUPFAM" id="SSF47413">
    <property type="entry name" value="lambda repressor-like DNA-binding domains"/>
    <property type="match status" value="1"/>
</dbReference>
<organism evidence="2 3">
    <name type="scientific">Microbacterium binotii</name>
    <dbReference type="NCBI Taxonomy" id="462710"/>
    <lineage>
        <taxon>Bacteria</taxon>
        <taxon>Bacillati</taxon>
        <taxon>Actinomycetota</taxon>
        <taxon>Actinomycetes</taxon>
        <taxon>Micrococcales</taxon>
        <taxon>Microbacteriaceae</taxon>
        <taxon>Microbacterium</taxon>
    </lineage>
</organism>
<dbReference type="Pfam" id="PF13560">
    <property type="entry name" value="HTH_31"/>
    <property type="match status" value="1"/>
</dbReference>
<dbReference type="InterPro" id="IPR010982">
    <property type="entry name" value="Lambda_DNA-bd_dom_sf"/>
</dbReference>
<dbReference type="Proteomes" id="UP001500274">
    <property type="component" value="Unassembled WGS sequence"/>
</dbReference>
<dbReference type="PANTHER" id="PTHR35010">
    <property type="entry name" value="BLL4672 PROTEIN-RELATED"/>
    <property type="match status" value="1"/>
</dbReference>
<keyword evidence="3" id="KW-1185">Reference proteome</keyword>
<reference evidence="2 3" key="1">
    <citation type="journal article" date="2019" name="Int. J. Syst. Evol. Microbiol.">
        <title>The Global Catalogue of Microorganisms (GCM) 10K type strain sequencing project: providing services to taxonomists for standard genome sequencing and annotation.</title>
        <authorList>
            <consortium name="The Broad Institute Genomics Platform"/>
            <consortium name="The Broad Institute Genome Sequencing Center for Infectious Disease"/>
            <person name="Wu L."/>
            <person name="Ma J."/>
        </authorList>
    </citation>
    <scope>NUCLEOTIDE SEQUENCE [LARGE SCALE GENOMIC DNA]</scope>
    <source>
        <strain evidence="2 3">JCM 16365</strain>
    </source>
</reference>
<dbReference type="InterPro" id="IPR041413">
    <property type="entry name" value="MLTR_LBD"/>
</dbReference>
<accession>A0ABN3PF35</accession>